<protein>
    <submittedName>
        <fullName evidence="2">Uncharacterized protein</fullName>
    </submittedName>
</protein>
<name>A0A4V3XCU8_9AGAM</name>
<feature type="compositionally biased region" description="Basic and acidic residues" evidence="1">
    <location>
        <begin position="153"/>
        <end position="166"/>
    </location>
</feature>
<feature type="compositionally biased region" description="Polar residues" evidence="1">
    <location>
        <begin position="287"/>
        <end position="299"/>
    </location>
</feature>
<keyword evidence="3" id="KW-1185">Reference proteome</keyword>
<proteinExistence type="predicted"/>
<sequence>MLSSRSVSLFHDDADAPLYSRTSASKTPGRALKGRAGLQENVFQHGSMTTNPMEKRAVLGTPFHRENSKIILQDTAPPLKGTTLSRPLADKTPHTNRQSLSLFTPLLRNGKAAKLTLPALLDANEDVEAGTPAQPPSSSRKKQRVPRSTSRSFEIETPHTKGDHWNVSDVSIELGGTSLDKTDELAVDINEPDYSEPEYMPPKTIEPTYEPPFELPNYRDAGQTLCTLAHSYPIEEDTSSHIYEVDSEELLKGCGWSSSSKFMNLDLPDTDEDDIFAYNKATKNSAVKPSMRAPTSSMASVKRTASSTAARPAAATSVIRSRTPSMRPARPATSVAIRRPLSKPVSTIPRPGSVAAVRRPLTRNGVMNSTSSKPGVTRTNTSLKIRRPPRATAKTVADELVQSFGFGDNEDLGMNEDFRFDI</sequence>
<dbReference type="Proteomes" id="UP000308199">
    <property type="component" value="Unassembled WGS sequence"/>
</dbReference>
<comment type="caution">
    <text evidence="2">The sequence shown here is derived from an EMBL/GenBank/DDBJ whole genome shotgun (WGS) entry which is preliminary data.</text>
</comment>
<dbReference type="OrthoDB" id="3266915at2759"/>
<dbReference type="AlphaFoldDB" id="A0A4V3XCU8"/>
<feature type="region of interest" description="Disordered" evidence="1">
    <location>
        <begin position="287"/>
        <end position="333"/>
    </location>
</feature>
<reference evidence="2 3" key="1">
    <citation type="submission" date="2019-02" db="EMBL/GenBank/DDBJ databases">
        <title>Genome sequencing of the rare red list fungi Phellinidium pouzarii.</title>
        <authorList>
            <person name="Buettner E."/>
            <person name="Kellner H."/>
        </authorList>
    </citation>
    <scope>NUCLEOTIDE SEQUENCE [LARGE SCALE GENOMIC DNA]</scope>
    <source>
        <strain evidence="2 3">DSM 108285</strain>
    </source>
</reference>
<gene>
    <name evidence="2" type="ORF">EW145_g3530</name>
</gene>
<evidence type="ECO:0000256" key="1">
    <source>
        <dbReference type="SAM" id="MobiDB-lite"/>
    </source>
</evidence>
<feature type="compositionally biased region" description="Low complexity" evidence="1">
    <location>
        <begin position="303"/>
        <end position="317"/>
    </location>
</feature>
<evidence type="ECO:0000313" key="3">
    <source>
        <dbReference type="Proteomes" id="UP000308199"/>
    </source>
</evidence>
<accession>A0A4V3XCU8</accession>
<dbReference type="EMBL" id="SGPK01000153">
    <property type="protein sequence ID" value="THH07223.1"/>
    <property type="molecule type" value="Genomic_DNA"/>
</dbReference>
<feature type="region of interest" description="Disordered" evidence="1">
    <location>
        <begin position="77"/>
        <end position="96"/>
    </location>
</feature>
<evidence type="ECO:0000313" key="2">
    <source>
        <dbReference type="EMBL" id="THH07223.1"/>
    </source>
</evidence>
<organism evidence="2 3">
    <name type="scientific">Phellinidium pouzarii</name>
    <dbReference type="NCBI Taxonomy" id="167371"/>
    <lineage>
        <taxon>Eukaryota</taxon>
        <taxon>Fungi</taxon>
        <taxon>Dikarya</taxon>
        <taxon>Basidiomycota</taxon>
        <taxon>Agaricomycotina</taxon>
        <taxon>Agaricomycetes</taxon>
        <taxon>Hymenochaetales</taxon>
        <taxon>Hymenochaetaceae</taxon>
        <taxon>Phellinidium</taxon>
    </lineage>
</organism>
<feature type="region of interest" description="Disordered" evidence="1">
    <location>
        <begin position="127"/>
        <end position="166"/>
    </location>
</feature>